<dbReference type="SMART" id="SM00448">
    <property type="entry name" value="REC"/>
    <property type="match status" value="1"/>
</dbReference>
<proteinExistence type="predicted"/>
<keyword evidence="4" id="KW-0238">DNA-binding</keyword>
<evidence type="ECO:0000256" key="5">
    <source>
        <dbReference type="ARBA" id="ARBA00023163"/>
    </source>
</evidence>
<dbReference type="Pfam" id="PF25601">
    <property type="entry name" value="AAA_lid_14"/>
    <property type="match status" value="1"/>
</dbReference>
<keyword evidence="2" id="KW-0067">ATP-binding</keyword>
<dbReference type="PROSITE" id="PS00688">
    <property type="entry name" value="SIGMA54_INTERACT_3"/>
    <property type="match status" value="1"/>
</dbReference>
<keyword evidence="5" id="KW-0804">Transcription</keyword>
<feature type="region of interest" description="Disordered" evidence="7">
    <location>
        <begin position="126"/>
        <end position="145"/>
    </location>
</feature>
<dbReference type="SUPFAM" id="SSF46689">
    <property type="entry name" value="Homeodomain-like"/>
    <property type="match status" value="1"/>
</dbReference>
<dbReference type="SUPFAM" id="SSF52172">
    <property type="entry name" value="CheY-like"/>
    <property type="match status" value="1"/>
</dbReference>
<evidence type="ECO:0000313" key="10">
    <source>
        <dbReference type="EMBL" id="MFC5410236.1"/>
    </source>
</evidence>
<dbReference type="PANTHER" id="PTHR32071:SF113">
    <property type="entry name" value="ALGINATE BIOSYNTHESIS TRANSCRIPTIONAL REGULATORY PROTEIN ALGB"/>
    <property type="match status" value="1"/>
</dbReference>
<evidence type="ECO:0000259" key="9">
    <source>
        <dbReference type="PROSITE" id="PS50110"/>
    </source>
</evidence>
<feature type="domain" description="Sigma-54 factor interaction" evidence="8">
    <location>
        <begin position="154"/>
        <end position="383"/>
    </location>
</feature>
<keyword evidence="11" id="KW-1185">Reference proteome</keyword>
<accession>A0ABW0ICX1</accession>
<dbReference type="PROSITE" id="PS00676">
    <property type="entry name" value="SIGMA54_INTERACT_2"/>
    <property type="match status" value="1"/>
</dbReference>
<evidence type="ECO:0000256" key="6">
    <source>
        <dbReference type="PROSITE-ProRule" id="PRU00169"/>
    </source>
</evidence>
<feature type="modified residue" description="4-aspartylphosphate" evidence="6">
    <location>
        <position position="52"/>
    </location>
</feature>
<dbReference type="InterPro" id="IPR025943">
    <property type="entry name" value="Sigma_54_int_dom_ATP-bd_2"/>
</dbReference>
<dbReference type="InterPro" id="IPR009057">
    <property type="entry name" value="Homeodomain-like_sf"/>
</dbReference>
<dbReference type="InterPro" id="IPR003593">
    <property type="entry name" value="AAA+_ATPase"/>
</dbReference>
<evidence type="ECO:0000256" key="3">
    <source>
        <dbReference type="ARBA" id="ARBA00023015"/>
    </source>
</evidence>
<dbReference type="EMBL" id="JBHSMA010000003">
    <property type="protein sequence ID" value="MFC5410236.1"/>
    <property type="molecule type" value="Genomic_DNA"/>
</dbReference>
<dbReference type="Gene3D" id="1.10.8.60">
    <property type="match status" value="1"/>
</dbReference>
<dbReference type="InterPro" id="IPR011006">
    <property type="entry name" value="CheY-like_superfamily"/>
</dbReference>
<dbReference type="PANTHER" id="PTHR32071">
    <property type="entry name" value="TRANSCRIPTIONAL REGULATORY PROTEIN"/>
    <property type="match status" value="1"/>
</dbReference>
<dbReference type="InterPro" id="IPR001789">
    <property type="entry name" value="Sig_transdc_resp-reg_receiver"/>
</dbReference>
<dbReference type="Pfam" id="PF02954">
    <property type="entry name" value="HTH_8"/>
    <property type="match status" value="1"/>
</dbReference>
<dbReference type="Gene3D" id="3.40.50.2300">
    <property type="match status" value="1"/>
</dbReference>
<dbReference type="SMART" id="SM00382">
    <property type="entry name" value="AAA"/>
    <property type="match status" value="1"/>
</dbReference>
<dbReference type="InterPro" id="IPR002078">
    <property type="entry name" value="Sigma_54_int"/>
</dbReference>
<protein>
    <submittedName>
        <fullName evidence="10">Sigma-54-dependent transcriptional regulator</fullName>
    </submittedName>
</protein>
<dbReference type="PROSITE" id="PS50110">
    <property type="entry name" value="RESPONSE_REGULATORY"/>
    <property type="match status" value="1"/>
</dbReference>
<dbReference type="InterPro" id="IPR027417">
    <property type="entry name" value="P-loop_NTPase"/>
</dbReference>
<dbReference type="InterPro" id="IPR002197">
    <property type="entry name" value="HTH_Fis"/>
</dbReference>
<sequence>MSKILIIDDDVDVLSAAKLLLKRHYPQVDIEKNPERIPFLITNGNYDLVLLDMNFQRDNSSGREGFLWLDRILDIKPTTAVVLITAYGDVEMAVRAIKSGARDFVLKPWENDKLLATLHSALEGSAGQAAKGPNGAAVSATAPTQHAKATGTAPIAVSPAMRQVFATIERVAETDANVLILGENGTGKDVVARALHQRSLRRDKPFVSVDLGALSDSLFESELFGHVKGAFTDAREDRAGRFEEAQGGTIFLDEIGNISLPQQAKLLTVLQQRVVTRVGSNKPKNIDVRLICATNSPIYQHVSDRSFRQDLLYRINTIEIHIPPLRERPEDIIPLADHFLKQYRKQYNRKVASISPALARQLQQYRWPGNVRELQHAIERAVILAQGNVLEPEDFYFGANTPAAIPTDRELPFQENLQIEDMEKKMIQQAMQKYHGNITDIARELGLSRQALYRRLEKYGI</sequence>
<dbReference type="Pfam" id="PF00158">
    <property type="entry name" value="Sigma54_activat"/>
    <property type="match status" value="1"/>
</dbReference>
<keyword evidence="3" id="KW-0805">Transcription regulation</keyword>
<evidence type="ECO:0000256" key="2">
    <source>
        <dbReference type="ARBA" id="ARBA00022840"/>
    </source>
</evidence>
<comment type="caution">
    <text evidence="10">The sequence shown here is derived from an EMBL/GenBank/DDBJ whole genome shotgun (WGS) entry which is preliminary data.</text>
</comment>
<feature type="domain" description="Response regulatory" evidence="9">
    <location>
        <begin position="3"/>
        <end position="122"/>
    </location>
</feature>
<dbReference type="Gene3D" id="1.10.10.60">
    <property type="entry name" value="Homeodomain-like"/>
    <property type="match status" value="1"/>
</dbReference>
<evidence type="ECO:0000256" key="7">
    <source>
        <dbReference type="SAM" id="MobiDB-lite"/>
    </source>
</evidence>
<dbReference type="InterPro" id="IPR058031">
    <property type="entry name" value="AAA_lid_NorR"/>
</dbReference>
<dbReference type="PRINTS" id="PR01590">
    <property type="entry name" value="HTHFIS"/>
</dbReference>
<dbReference type="CDD" id="cd00156">
    <property type="entry name" value="REC"/>
    <property type="match status" value="1"/>
</dbReference>
<keyword evidence="1" id="KW-0547">Nucleotide-binding</keyword>
<evidence type="ECO:0000259" key="8">
    <source>
        <dbReference type="PROSITE" id="PS50045"/>
    </source>
</evidence>
<dbReference type="Proteomes" id="UP001596106">
    <property type="component" value="Unassembled WGS sequence"/>
</dbReference>
<dbReference type="Gene3D" id="3.40.50.300">
    <property type="entry name" value="P-loop containing nucleotide triphosphate hydrolases"/>
    <property type="match status" value="1"/>
</dbReference>
<dbReference type="RefSeq" id="WP_379845444.1">
    <property type="nucleotide sequence ID" value="NZ_JBHSMA010000003.1"/>
</dbReference>
<dbReference type="CDD" id="cd00009">
    <property type="entry name" value="AAA"/>
    <property type="match status" value="1"/>
</dbReference>
<dbReference type="PROSITE" id="PS50045">
    <property type="entry name" value="SIGMA54_INTERACT_4"/>
    <property type="match status" value="1"/>
</dbReference>
<reference evidence="11" key="1">
    <citation type="journal article" date="2019" name="Int. J. Syst. Evol. Microbiol.">
        <title>The Global Catalogue of Microorganisms (GCM) 10K type strain sequencing project: providing services to taxonomists for standard genome sequencing and annotation.</title>
        <authorList>
            <consortium name="The Broad Institute Genomics Platform"/>
            <consortium name="The Broad Institute Genome Sequencing Center for Infectious Disease"/>
            <person name="Wu L."/>
            <person name="Ma J."/>
        </authorList>
    </citation>
    <scope>NUCLEOTIDE SEQUENCE [LARGE SCALE GENOMIC DNA]</scope>
    <source>
        <strain evidence="11">CCUG 55250</strain>
    </source>
</reference>
<gene>
    <name evidence="10" type="ORF">ACFPMF_13000</name>
</gene>
<organism evidence="10 11">
    <name type="scientific">Larkinella bovis</name>
    <dbReference type="NCBI Taxonomy" id="683041"/>
    <lineage>
        <taxon>Bacteria</taxon>
        <taxon>Pseudomonadati</taxon>
        <taxon>Bacteroidota</taxon>
        <taxon>Cytophagia</taxon>
        <taxon>Cytophagales</taxon>
        <taxon>Spirosomataceae</taxon>
        <taxon>Larkinella</taxon>
    </lineage>
</organism>
<evidence type="ECO:0000313" key="11">
    <source>
        <dbReference type="Proteomes" id="UP001596106"/>
    </source>
</evidence>
<evidence type="ECO:0000256" key="1">
    <source>
        <dbReference type="ARBA" id="ARBA00022741"/>
    </source>
</evidence>
<keyword evidence="6" id="KW-0597">Phosphoprotein</keyword>
<dbReference type="InterPro" id="IPR025944">
    <property type="entry name" value="Sigma_54_int_dom_CS"/>
</dbReference>
<dbReference type="SUPFAM" id="SSF52540">
    <property type="entry name" value="P-loop containing nucleoside triphosphate hydrolases"/>
    <property type="match status" value="1"/>
</dbReference>
<dbReference type="Pfam" id="PF00072">
    <property type="entry name" value="Response_reg"/>
    <property type="match status" value="1"/>
</dbReference>
<name>A0ABW0ICX1_9BACT</name>
<evidence type="ECO:0000256" key="4">
    <source>
        <dbReference type="ARBA" id="ARBA00023125"/>
    </source>
</evidence>